<reference evidence="4 5" key="1">
    <citation type="submission" date="2020-08" db="EMBL/GenBank/DDBJ databases">
        <title>Genomic Encyclopedia of Type Strains, Phase IV (KMG-V): Genome sequencing to study the core and pangenomes of soil and plant-associated prokaryotes.</title>
        <authorList>
            <person name="Whitman W."/>
        </authorList>
    </citation>
    <scope>NUCLEOTIDE SEQUENCE [LARGE SCALE GENOMIC DNA]</scope>
    <source>
        <strain evidence="4 5">MP601</strain>
    </source>
</reference>
<keyword evidence="1" id="KW-1133">Transmembrane helix</keyword>
<dbReference type="EMBL" id="JACHCA010000003">
    <property type="protein sequence ID" value="MBB6127359.1"/>
    <property type="molecule type" value="Genomic_DNA"/>
</dbReference>
<proteinExistence type="predicted"/>
<dbReference type="InterPro" id="IPR032508">
    <property type="entry name" value="FecR_C"/>
</dbReference>
<feature type="domain" description="Protein FecR C-terminal" evidence="3">
    <location>
        <begin position="314"/>
        <end position="380"/>
    </location>
</feature>
<dbReference type="Pfam" id="PF04773">
    <property type="entry name" value="FecR"/>
    <property type="match status" value="1"/>
</dbReference>
<comment type="caution">
    <text evidence="4">The sequence shown here is derived from an EMBL/GenBank/DDBJ whole genome shotgun (WGS) entry which is preliminary data.</text>
</comment>
<dbReference type="PANTHER" id="PTHR30273">
    <property type="entry name" value="PERIPLASMIC SIGNAL SENSOR AND SIGMA FACTOR ACTIVATOR FECR-RELATED"/>
    <property type="match status" value="1"/>
</dbReference>
<gene>
    <name evidence="4" type="ORF">HDF22_001465</name>
</gene>
<protein>
    <submittedName>
        <fullName evidence="4">Ferric-dicitrate binding protein FerR (Iron transport regulator)</fullName>
    </submittedName>
</protein>
<accession>A0A841J849</accession>
<dbReference type="FunFam" id="2.60.120.1440:FF:000001">
    <property type="entry name" value="Putative anti-sigma factor"/>
    <property type="match status" value="1"/>
</dbReference>
<name>A0A841J849_9SPHI</name>
<dbReference type="AlphaFoldDB" id="A0A841J849"/>
<dbReference type="PANTHER" id="PTHR30273:SF2">
    <property type="entry name" value="PROTEIN FECR"/>
    <property type="match status" value="1"/>
</dbReference>
<dbReference type="Proteomes" id="UP000548326">
    <property type="component" value="Unassembled WGS sequence"/>
</dbReference>
<dbReference type="GO" id="GO:0016989">
    <property type="term" value="F:sigma factor antagonist activity"/>
    <property type="evidence" value="ECO:0007669"/>
    <property type="project" value="TreeGrafter"/>
</dbReference>
<evidence type="ECO:0000259" key="3">
    <source>
        <dbReference type="Pfam" id="PF16344"/>
    </source>
</evidence>
<dbReference type="RefSeq" id="WP_183586585.1">
    <property type="nucleotide sequence ID" value="NZ_JACHCA010000003.1"/>
</dbReference>
<dbReference type="Pfam" id="PF16344">
    <property type="entry name" value="FecR_C"/>
    <property type="match status" value="1"/>
</dbReference>
<feature type="transmembrane region" description="Helical" evidence="1">
    <location>
        <begin position="80"/>
        <end position="98"/>
    </location>
</feature>
<sequence>MQQQELLQLIDKYLNGQASAEEEQLLLNLFESFQPNQNQWDESMLGVKEQLENKMLNRLQQAVSEQQKAKVRHFLTFRKVAAVAIILIFIGVGAYYYAHKQTLQAEDSQLAKHDAEPGNNKAILTLENGTKLVLDSAKIGTLAKKGHISIQKTRDGQLQYTADKGDGRTENELLSWNTISTPRGGQYQVILPDGTKVWLNAASSLKFPTAFAGNNRNVELMGEAYFEVAKSTSRPFTVKVDHMQVKVLGTHFNIMAYQDEPAIKTTLLEGAVQLHDGNSNSLLKPGQQGIVKGDNIQIAEVDVAQTIAWKNGFFEFNRASIYGIMKQISRWYDVEVVYEGKIPDDEFVGKIERNVKLSQVLHILELNHVHFKVEDKRITVTP</sequence>
<dbReference type="InterPro" id="IPR012373">
    <property type="entry name" value="Ferrdict_sens_TM"/>
</dbReference>
<feature type="domain" description="FecR protein" evidence="2">
    <location>
        <begin position="178"/>
        <end position="273"/>
    </location>
</feature>
<keyword evidence="1" id="KW-0812">Transmembrane</keyword>
<evidence type="ECO:0000313" key="4">
    <source>
        <dbReference type="EMBL" id="MBB6127359.1"/>
    </source>
</evidence>
<evidence type="ECO:0000259" key="2">
    <source>
        <dbReference type="Pfam" id="PF04773"/>
    </source>
</evidence>
<organism evidence="4 5">
    <name type="scientific">Mucilaginibacter lappiensis</name>
    <dbReference type="NCBI Taxonomy" id="354630"/>
    <lineage>
        <taxon>Bacteria</taxon>
        <taxon>Pseudomonadati</taxon>
        <taxon>Bacteroidota</taxon>
        <taxon>Sphingobacteriia</taxon>
        <taxon>Sphingobacteriales</taxon>
        <taxon>Sphingobacteriaceae</taxon>
        <taxon>Mucilaginibacter</taxon>
    </lineage>
</organism>
<dbReference type="InterPro" id="IPR006860">
    <property type="entry name" value="FecR"/>
</dbReference>
<dbReference type="PIRSF" id="PIRSF018266">
    <property type="entry name" value="FecR"/>
    <property type="match status" value="1"/>
</dbReference>
<evidence type="ECO:0000256" key="1">
    <source>
        <dbReference type="SAM" id="Phobius"/>
    </source>
</evidence>
<dbReference type="Gene3D" id="2.60.120.1440">
    <property type="match status" value="1"/>
</dbReference>
<evidence type="ECO:0000313" key="5">
    <source>
        <dbReference type="Proteomes" id="UP000548326"/>
    </source>
</evidence>
<dbReference type="Gene3D" id="3.55.50.30">
    <property type="match status" value="1"/>
</dbReference>
<keyword evidence="1" id="KW-0472">Membrane</keyword>